<dbReference type="RefSeq" id="WP_248733962.1">
    <property type="nucleotide sequence ID" value="NZ_CALBWS010000002.1"/>
</dbReference>
<evidence type="ECO:0008006" key="4">
    <source>
        <dbReference type="Google" id="ProtNLM"/>
    </source>
</evidence>
<evidence type="ECO:0000256" key="1">
    <source>
        <dbReference type="PROSITE-ProRule" id="PRU00339"/>
    </source>
</evidence>
<dbReference type="SUPFAM" id="SSF48452">
    <property type="entry name" value="TPR-like"/>
    <property type="match status" value="1"/>
</dbReference>
<evidence type="ECO:0000313" key="2">
    <source>
        <dbReference type="EMBL" id="CAH2713627.1"/>
    </source>
</evidence>
<gene>
    <name evidence="2" type="ORF">BACCIP111895_00763</name>
</gene>
<proteinExistence type="predicted"/>
<evidence type="ECO:0000313" key="3">
    <source>
        <dbReference type="Proteomes" id="UP000838308"/>
    </source>
</evidence>
<dbReference type="InterPro" id="IPR011990">
    <property type="entry name" value="TPR-like_helical_dom_sf"/>
</dbReference>
<dbReference type="EMBL" id="CALBWS010000002">
    <property type="protein sequence ID" value="CAH2713627.1"/>
    <property type="molecule type" value="Genomic_DNA"/>
</dbReference>
<name>A0ABN8KKI3_9BACI</name>
<comment type="caution">
    <text evidence="2">The sequence shown here is derived from an EMBL/GenBank/DDBJ whole genome shotgun (WGS) entry which is preliminary data.</text>
</comment>
<accession>A0ABN8KKI3</accession>
<feature type="repeat" description="TPR" evidence="1">
    <location>
        <begin position="68"/>
        <end position="101"/>
    </location>
</feature>
<organism evidence="2 3">
    <name type="scientific">Neobacillus rhizosphaerae</name>
    <dbReference type="NCBI Taxonomy" id="2880965"/>
    <lineage>
        <taxon>Bacteria</taxon>
        <taxon>Bacillati</taxon>
        <taxon>Bacillota</taxon>
        <taxon>Bacilli</taxon>
        <taxon>Bacillales</taxon>
        <taxon>Bacillaceae</taxon>
        <taxon>Neobacillus</taxon>
    </lineage>
</organism>
<keyword evidence="1" id="KW-0802">TPR repeat</keyword>
<dbReference type="PROSITE" id="PS50005">
    <property type="entry name" value="TPR"/>
    <property type="match status" value="1"/>
</dbReference>
<dbReference type="InterPro" id="IPR019734">
    <property type="entry name" value="TPR_rpt"/>
</dbReference>
<keyword evidence="3" id="KW-1185">Reference proteome</keyword>
<reference evidence="2" key="1">
    <citation type="submission" date="2022-04" db="EMBL/GenBank/DDBJ databases">
        <authorList>
            <person name="Criscuolo A."/>
        </authorList>
    </citation>
    <scope>NUCLEOTIDE SEQUENCE</scope>
    <source>
        <strain evidence="2">CIP111895</strain>
    </source>
</reference>
<dbReference type="Gene3D" id="1.25.40.10">
    <property type="entry name" value="Tetratricopeptide repeat domain"/>
    <property type="match status" value="1"/>
</dbReference>
<protein>
    <recommendedName>
        <fullName evidence="4">Tetratricopeptide repeat protein</fullName>
    </recommendedName>
</protein>
<dbReference type="Proteomes" id="UP000838308">
    <property type="component" value="Unassembled WGS sequence"/>
</dbReference>
<sequence length="306" mass="36407">MNINKKAIELLEENKYDESFQLFKEAVELSRDIQSLTNLAWIYCYEEYDDSKAIPLLKEAVNMNPTSYFPYNLLGEIYIRQEKWNESKNILKKSINIEPSIEAYNNLAIANFHLDEIKEASRYFLLAADSSDYALYSYVYCLIRNSARDEAISKLNTFSEEDDEFVGEVDIAELYVELNLYKEAADWFEKGWNKYWKRPDWISRYIYSLFKLDKLDIANKKILEVINEKELEIKEAYEEDCDEDWTESDKQKHIKELFDEITEYEHMSKRTIKGFVPNMEFNTSIKTGCYLFGCLRHNHPEYNCKS</sequence>
<dbReference type="Pfam" id="PF13181">
    <property type="entry name" value="TPR_8"/>
    <property type="match status" value="1"/>
</dbReference>